<keyword evidence="4 6" id="KW-1133">Transmembrane helix</keyword>
<dbReference type="PANTHER" id="PTHR12677:SF59">
    <property type="entry name" value="GOLGI APPARATUS MEMBRANE PROTEIN TVP38-RELATED"/>
    <property type="match status" value="1"/>
</dbReference>
<evidence type="ECO:0000313" key="8">
    <source>
        <dbReference type="EMBL" id="KCZ84449.1"/>
    </source>
</evidence>
<dbReference type="InterPro" id="IPR015414">
    <property type="entry name" value="TMEM64"/>
</dbReference>
<dbReference type="EMBL" id="ARYH01000001">
    <property type="protein sequence ID" value="KCZ84449.1"/>
    <property type="molecule type" value="Genomic_DNA"/>
</dbReference>
<proteinExistence type="inferred from homology"/>
<feature type="transmembrane region" description="Helical" evidence="6">
    <location>
        <begin position="110"/>
        <end position="128"/>
    </location>
</feature>
<organism evidence="8 9">
    <name type="scientific">Hyphomonas adhaerens MHS-3</name>
    <dbReference type="NCBI Taxonomy" id="1280949"/>
    <lineage>
        <taxon>Bacteria</taxon>
        <taxon>Pseudomonadati</taxon>
        <taxon>Pseudomonadota</taxon>
        <taxon>Alphaproteobacteria</taxon>
        <taxon>Hyphomonadales</taxon>
        <taxon>Hyphomonadaceae</taxon>
        <taxon>Hyphomonas</taxon>
    </lineage>
</organism>
<evidence type="ECO:0000259" key="7">
    <source>
        <dbReference type="Pfam" id="PF09335"/>
    </source>
</evidence>
<keyword evidence="3 6" id="KW-0812">Transmembrane</keyword>
<dbReference type="Proteomes" id="UP000027446">
    <property type="component" value="Unassembled WGS sequence"/>
</dbReference>
<feature type="transmembrane region" description="Helical" evidence="6">
    <location>
        <begin position="33"/>
        <end position="55"/>
    </location>
</feature>
<sequence>MLLDVETAADHIAFTMKEPLPATPPSDTPARRAMLLGGVLLAVVLLVFILGKLGVLPSGEAMTAWMDGMADSPWGLPALILVFCVAAFLGVPQFALIAAAVAVFGPWAGAGYSWIATMASGALTFYVGRLTGEQAFRRYAGKTANRLAGFIGRNAFVASAVVRNVPTGPLLLVNMAFGVSHARFLPYWAGMGLGSLPKILLIAFAGRSLLAALQGNPVTAIFTALAAVAVYGGIAFWVRRKVRNTGQSVALIGSGAVDNSADLPE</sequence>
<dbReference type="RefSeq" id="WP_051595858.1">
    <property type="nucleotide sequence ID" value="NZ_ARYH01000001.1"/>
</dbReference>
<accession>A0A069E3N1</accession>
<feature type="transmembrane region" description="Helical" evidence="6">
    <location>
        <begin position="76"/>
        <end position="104"/>
    </location>
</feature>
<evidence type="ECO:0000256" key="2">
    <source>
        <dbReference type="ARBA" id="ARBA00022475"/>
    </source>
</evidence>
<keyword evidence="5 6" id="KW-0472">Membrane</keyword>
<name>A0A069E3N1_9PROT</name>
<keyword evidence="2 6" id="KW-1003">Cell membrane</keyword>
<dbReference type="Pfam" id="PF09335">
    <property type="entry name" value="VTT_dom"/>
    <property type="match status" value="1"/>
</dbReference>
<evidence type="ECO:0000256" key="5">
    <source>
        <dbReference type="ARBA" id="ARBA00023136"/>
    </source>
</evidence>
<gene>
    <name evidence="8" type="ORF">HAD_02180</name>
</gene>
<evidence type="ECO:0000256" key="6">
    <source>
        <dbReference type="RuleBase" id="RU366058"/>
    </source>
</evidence>
<keyword evidence="9" id="KW-1185">Reference proteome</keyword>
<comment type="similarity">
    <text evidence="6">Belongs to the TVP38/TMEM64 family.</text>
</comment>
<comment type="subcellular location">
    <subcellularLocation>
        <location evidence="1 6">Cell membrane</location>
        <topology evidence="1 6">Multi-pass membrane protein</topology>
    </subcellularLocation>
</comment>
<feature type="transmembrane region" description="Helical" evidence="6">
    <location>
        <begin position="218"/>
        <end position="238"/>
    </location>
</feature>
<dbReference type="STRING" id="1280949.HAD_02180"/>
<evidence type="ECO:0000256" key="4">
    <source>
        <dbReference type="ARBA" id="ARBA00022989"/>
    </source>
</evidence>
<protein>
    <recommendedName>
        <fullName evidence="6">TVP38/TMEM64 family membrane protein</fullName>
    </recommendedName>
</protein>
<dbReference type="AlphaFoldDB" id="A0A069E3N1"/>
<feature type="transmembrane region" description="Helical" evidence="6">
    <location>
        <begin position="184"/>
        <end position="206"/>
    </location>
</feature>
<reference evidence="8 9" key="1">
    <citation type="journal article" date="2014" name="Antonie Van Leeuwenhoek">
        <title>Hyphomonas beringensis sp. nov. and Hyphomonas chukchiensis sp. nov., isolated from surface seawater of the Bering Sea and Chukchi Sea.</title>
        <authorList>
            <person name="Li C."/>
            <person name="Lai Q."/>
            <person name="Li G."/>
            <person name="Dong C."/>
            <person name="Wang J."/>
            <person name="Liao Y."/>
            <person name="Shao Z."/>
        </authorList>
    </citation>
    <scope>NUCLEOTIDE SEQUENCE [LARGE SCALE GENOMIC DNA]</scope>
    <source>
        <strain evidence="8 9">MHS-3</strain>
    </source>
</reference>
<dbReference type="OrthoDB" id="9814092at2"/>
<dbReference type="GO" id="GO:0005886">
    <property type="term" value="C:plasma membrane"/>
    <property type="evidence" value="ECO:0007669"/>
    <property type="project" value="UniProtKB-SubCell"/>
</dbReference>
<dbReference type="eggNOG" id="COG0398">
    <property type="taxonomic scope" value="Bacteria"/>
</dbReference>
<comment type="caution">
    <text evidence="8">The sequence shown here is derived from an EMBL/GenBank/DDBJ whole genome shotgun (WGS) entry which is preliminary data.</text>
</comment>
<dbReference type="PANTHER" id="PTHR12677">
    <property type="entry name" value="GOLGI APPARATUS MEMBRANE PROTEIN TVP38-RELATED"/>
    <property type="match status" value="1"/>
</dbReference>
<feature type="domain" description="VTT" evidence="7">
    <location>
        <begin position="91"/>
        <end position="207"/>
    </location>
</feature>
<evidence type="ECO:0000256" key="1">
    <source>
        <dbReference type="ARBA" id="ARBA00004651"/>
    </source>
</evidence>
<dbReference type="PATRIC" id="fig|1280949.3.peg.447"/>
<dbReference type="InterPro" id="IPR032816">
    <property type="entry name" value="VTT_dom"/>
</dbReference>
<evidence type="ECO:0000313" key="9">
    <source>
        <dbReference type="Proteomes" id="UP000027446"/>
    </source>
</evidence>
<evidence type="ECO:0000256" key="3">
    <source>
        <dbReference type="ARBA" id="ARBA00022692"/>
    </source>
</evidence>